<evidence type="ECO:0000256" key="3">
    <source>
        <dbReference type="ARBA" id="ARBA00006702"/>
    </source>
</evidence>
<dbReference type="AlphaFoldDB" id="A0AAD5E8D1"/>
<dbReference type="GeneID" id="75914732"/>
<evidence type="ECO:0000256" key="2">
    <source>
        <dbReference type="ARBA" id="ARBA00001946"/>
    </source>
</evidence>
<reference evidence="13" key="1">
    <citation type="submission" date="2021-06" db="EMBL/GenBank/DDBJ databases">
        <authorList>
            <consortium name="DOE Joint Genome Institute"/>
            <person name="Mondo S.J."/>
            <person name="Amses K.R."/>
            <person name="Simmons D.R."/>
            <person name="Longcore J.E."/>
            <person name="Seto K."/>
            <person name="Alves G.H."/>
            <person name="Bonds A.E."/>
            <person name="Quandt C.A."/>
            <person name="Davis W.J."/>
            <person name="Chang Y."/>
            <person name="Letcher P.M."/>
            <person name="Powell M.J."/>
            <person name="Kuo A."/>
            <person name="Labutti K."/>
            <person name="Pangilinan J."/>
            <person name="Andreopoulos W."/>
            <person name="Tritt A."/>
            <person name="Riley R."/>
            <person name="Hundley H."/>
            <person name="Johnson J."/>
            <person name="Lipzen A."/>
            <person name="Barry K."/>
            <person name="Berbee M.L."/>
            <person name="Buchler N.E."/>
            <person name="Grigoriev I.V."/>
            <person name="Spatafora J.W."/>
            <person name="Stajich J.E."/>
            <person name="James T.Y."/>
        </authorList>
    </citation>
    <scope>NUCLEOTIDE SEQUENCE</scope>
    <source>
        <strain evidence="13">AG</strain>
    </source>
</reference>
<dbReference type="SUPFAM" id="SSF81606">
    <property type="entry name" value="PP2C-like"/>
    <property type="match status" value="1"/>
</dbReference>
<dbReference type="EC" id="3.1.3.16" evidence="4"/>
<accession>A0AAD5E8D1</accession>
<keyword evidence="5" id="KW-0479">Metal-binding</keyword>
<feature type="region of interest" description="Disordered" evidence="11">
    <location>
        <begin position="309"/>
        <end position="377"/>
    </location>
</feature>
<evidence type="ECO:0000256" key="10">
    <source>
        <dbReference type="RuleBase" id="RU003465"/>
    </source>
</evidence>
<dbReference type="Gene3D" id="3.60.40.10">
    <property type="entry name" value="PPM-type phosphatase domain"/>
    <property type="match status" value="1"/>
</dbReference>
<evidence type="ECO:0000313" key="13">
    <source>
        <dbReference type="EMBL" id="KAI8579201.1"/>
    </source>
</evidence>
<dbReference type="PANTHER" id="PTHR13832">
    <property type="entry name" value="PROTEIN PHOSPHATASE 2C"/>
    <property type="match status" value="1"/>
</dbReference>
<keyword evidence="7 10" id="KW-0904">Protein phosphatase</keyword>
<protein>
    <recommendedName>
        <fullName evidence="4">protein-serine/threonine phosphatase</fullName>
        <ecNumber evidence="4">3.1.3.16</ecNumber>
    </recommendedName>
</protein>
<dbReference type="Proteomes" id="UP001206595">
    <property type="component" value="Unassembled WGS sequence"/>
</dbReference>
<proteinExistence type="inferred from homology"/>
<feature type="compositionally biased region" description="Basic and acidic residues" evidence="11">
    <location>
        <begin position="9"/>
        <end position="19"/>
    </location>
</feature>
<dbReference type="FunFam" id="3.60.40.10:FF:000016">
    <property type="entry name" value="Protein phosphatase 2C"/>
    <property type="match status" value="1"/>
</dbReference>
<feature type="compositionally biased region" description="Basic and acidic residues" evidence="11">
    <location>
        <begin position="353"/>
        <end position="367"/>
    </location>
</feature>
<evidence type="ECO:0000313" key="14">
    <source>
        <dbReference type="Proteomes" id="UP001206595"/>
    </source>
</evidence>
<dbReference type="GO" id="GO:0046872">
    <property type="term" value="F:metal ion binding"/>
    <property type="evidence" value="ECO:0007669"/>
    <property type="project" value="UniProtKB-KW"/>
</dbReference>
<comment type="cofactor">
    <cofactor evidence="2">
        <name>Mg(2+)</name>
        <dbReference type="ChEBI" id="CHEBI:18420"/>
    </cofactor>
</comment>
<dbReference type="PANTHER" id="PTHR13832:SF565">
    <property type="entry name" value="AT28366P-RELATED"/>
    <property type="match status" value="1"/>
</dbReference>
<dbReference type="InterPro" id="IPR000222">
    <property type="entry name" value="PP2C_BS"/>
</dbReference>
<comment type="caution">
    <text evidence="13">The sequence shown here is derived from an EMBL/GenBank/DDBJ whole genome shotgun (WGS) entry which is preliminary data.</text>
</comment>
<comment type="similarity">
    <text evidence="3 10">Belongs to the PP2C family.</text>
</comment>
<evidence type="ECO:0000259" key="12">
    <source>
        <dbReference type="PROSITE" id="PS51746"/>
    </source>
</evidence>
<organism evidence="13 14">
    <name type="scientific">Umbelopsis ramanniana AG</name>
    <dbReference type="NCBI Taxonomy" id="1314678"/>
    <lineage>
        <taxon>Eukaryota</taxon>
        <taxon>Fungi</taxon>
        <taxon>Fungi incertae sedis</taxon>
        <taxon>Mucoromycota</taxon>
        <taxon>Mucoromycotina</taxon>
        <taxon>Umbelopsidomycetes</taxon>
        <taxon>Umbelopsidales</taxon>
        <taxon>Umbelopsidaceae</taxon>
        <taxon>Umbelopsis</taxon>
    </lineage>
</organism>
<dbReference type="CDD" id="cd00143">
    <property type="entry name" value="PP2Cc"/>
    <property type="match status" value="1"/>
</dbReference>
<keyword evidence="8" id="KW-0464">Manganese</keyword>
<feature type="region of interest" description="Disordered" evidence="11">
    <location>
        <begin position="1"/>
        <end position="20"/>
    </location>
</feature>
<evidence type="ECO:0000256" key="5">
    <source>
        <dbReference type="ARBA" id="ARBA00022723"/>
    </source>
</evidence>
<dbReference type="RefSeq" id="XP_051444205.1">
    <property type="nucleotide sequence ID" value="XM_051589387.1"/>
</dbReference>
<gene>
    <name evidence="13" type="ORF">K450DRAFT_243240</name>
</gene>
<evidence type="ECO:0000256" key="9">
    <source>
        <dbReference type="ARBA" id="ARBA00048832"/>
    </source>
</evidence>
<dbReference type="GO" id="GO:0004722">
    <property type="term" value="F:protein serine/threonine phosphatase activity"/>
    <property type="evidence" value="ECO:0007669"/>
    <property type="project" value="UniProtKB-EC"/>
</dbReference>
<reference evidence="13" key="2">
    <citation type="journal article" date="2022" name="Proc. Natl. Acad. Sci. U.S.A.">
        <title>Diploid-dominant life cycles characterize the early evolution of Fungi.</title>
        <authorList>
            <person name="Amses K.R."/>
            <person name="Simmons D.R."/>
            <person name="Longcore J.E."/>
            <person name="Mondo S.J."/>
            <person name="Seto K."/>
            <person name="Jeronimo G.H."/>
            <person name="Bonds A.E."/>
            <person name="Quandt C.A."/>
            <person name="Davis W.J."/>
            <person name="Chang Y."/>
            <person name="Federici B.A."/>
            <person name="Kuo A."/>
            <person name="LaButti K."/>
            <person name="Pangilinan J."/>
            <person name="Andreopoulos W."/>
            <person name="Tritt A."/>
            <person name="Riley R."/>
            <person name="Hundley H."/>
            <person name="Johnson J."/>
            <person name="Lipzen A."/>
            <person name="Barry K."/>
            <person name="Lang B.F."/>
            <person name="Cuomo C.A."/>
            <person name="Buchler N.E."/>
            <person name="Grigoriev I.V."/>
            <person name="Spatafora J.W."/>
            <person name="Stajich J.E."/>
            <person name="James T.Y."/>
        </authorList>
    </citation>
    <scope>NUCLEOTIDE SEQUENCE</scope>
    <source>
        <strain evidence="13">AG</strain>
    </source>
</reference>
<sequence length="377" mass="41176">MGQTLSEPVVEKHSTDGGDSRVIYGASEMQGWRITMEDAHTTIPNLESTGTSFFAVFDGHGGAAVAKYCGQFLHKKVLDEPTFSEKKYENALRDGFLKTDQDLREDKEFANDTSGCTAVVALITEDNHVLVSNAGDSRAVISIHGKCKPLSYDHKPVNRTESSRIVAAGGFVEFGRVNGNLALSRAIGDFEFKQNNSLPATEQIVTANPDIIEHILGDDDEFMIVACDGIWDCKTNQEAVDFVRAGLGQRKSLKAICEELMDDCLAPNSEIGGVGCDNMTVVIVGILNGKTEDEWRDWMVSRCQSAVTKKAEHDEAKRNEVEEEDNEPSAVSGLKDVGLTYEADNEELQVTSDADKKAAEKQAREDTASQANDNTNQ</sequence>
<evidence type="ECO:0000256" key="7">
    <source>
        <dbReference type="ARBA" id="ARBA00022912"/>
    </source>
</evidence>
<evidence type="ECO:0000256" key="11">
    <source>
        <dbReference type="SAM" id="MobiDB-lite"/>
    </source>
</evidence>
<keyword evidence="14" id="KW-1185">Reference proteome</keyword>
<dbReference type="SMART" id="SM00332">
    <property type="entry name" value="PP2Cc"/>
    <property type="match status" value="1"/>
</dbReference>
<dbReference type="InterPro" id="IPR015655">
    <property type="entry name" value="PP2C"/>
</dbReference>
<name>A0AAD5E8D1_UMBRA</name>
<dbReference type="InterPro" id="IPR036457">
    <property type="entry name" value="PPM-type-like_dom_sf"/>
</dbReference>
<dbReference type="PROSITE" id="PS51746">
    <property type="entry name" value="PPM_2"/>
    <property type="match status" value="1"/>
</dbReference>
<dbReference type="EMBL" id="MU620922">
    <property type="protein sequence ID" value="KAI8579201.1"/>
    <property type="molecule type" value="Genomic_DNA"/>
</dbReference>
<evidence type="ECO:0000256" key="8">
    <source>
        <dbReference type="ARBA" id="ARBA00023211"/>
    </source>
</evidence>
<dbReference type="PROSITE" id="PS01032">
    <property type="entry name" value="PPM_1"/>
    <property type="match status" value="1"/>
</dbReference>
<keyword evidence="6 10" id="KW-0378">Hydrolase</keyword>
<comment type="cofactor">
    <cofactor evidence="1">
        <name>Mn(2+)</name>
        <dbReference type="ChEBI" id="CHEBI:29035"/>
    </cofactor>
</comment>
<evidence type="ECO:0000256" key="6">
    <source>
        <dbReference type="ARBA" id="ARBA00022801"/>
    </source>
</evidence>
<comment type="catalytic activity">
    <reaction evidence="9">
        <text>O-phospho-L-threonyl-[protein] + H2O = L-threonyl-[protein] + phosphate</text>
        <dbReference type="Rhea" id="RHEA:47004"/>
        <dbReference type="Rhea" id="RHEA-COMP:11060"/>
        <dbReference type="Rhea" id="RHEA-COMP:11605"/>
        <dbReference type="ChEBI" id="CHEBI:15377"/>
        <dbReference type="ChEBI" id="CHEBI:30013"/>
        <dbReference type="ChEBI" id="CHEBI:43474"/>
        <dbReference type="ChEBI" id="CHEBI:61977"/>
        <dbReference type="EC" id="3.1.3.16"/>
    </reaction>
    <physiologicalReaction direction="left-to-right" evidence="9">
        <dbReference type="Rhea" id="RHEA:47005"/>
    </physiologicalReaction>
</comment>
<dbReference type="Pfam" id="PF00481">
    <property type="entry name" value="PP2C"/>
    <property type="match status" value="1"/>
</dbReference>
<feature type="compositionally biased region" description="Basic and acidic residues" evidence="11">
    <location>
        <begin position="309"/>
        <end position="320"/>
    </location>
</feature>
<dbReference type="InterPro" id="IPR001932">
    <property type="entry name" value="PPM-type_phosphatase-like_dom"/>
</dbReference>
<feature type="domain" description="PPM-type phosphatase" evidence="12">
    <location>
        <begin position="23"/>
        <end position="286"/>
    </location>
</feature>
<evidence type="ECO:0000256" key="1">
    <source>
        <dbReference type="ARBA" id="ARBA00001936"/>
    </source>
</evidence>
<evidence type="ECO:0000256" key="4">
    <source>
        <dbReference type="ARBA" id="ARBA00013081"/>
    </source>
</evidence>
<feature type="compositionally biased region" description="Polar residues" evidence="11">
    <location>
        <begin position="368"/>
        <end position="377"/>
    </location>
</feature>